<keyword evidence="5 7" id="KW-0472">Membrane</keyword>
<evidence type="ECO:0000256" key="1">
    <source>
        <dbReference type="ARBA" id="ARBA00004651"/>
    </source>
</evidence>
<evidence type="ECO:0000256" key="7">
    <source>
        <dbReference type="SAM" id="Phobius"/>
    </source>
</evidence>
<keyword evidence="3 7" id="KW-0812">Transmembrane</keyword>
<feature type="transmembrane region" description="Helical" evidence="7">
    <location>
        <begin position="671"/>
        <end position="695"/>
    </location>
</feature>
<comment type="subcellular location">
    <subcellularLocation>
        <location evidence="1">Cell membrane</location>
        <topology evidence="1">Multi-pass membrane protein</topology>
    </subcellularLocation>
</comment>
<comment type="similarity">
    <text evidence="6">Belongs to the ABC-4 integral membrane protein family.</text>
</comment>
<feature type="domain" description="ABC3 transporter permease C-terminal" evidence="8">
    <location>
        <begin position="680"/>
        <end position="779"/>
    </location>
</feature>
<accession>A0A8J4H208</accession>
<dbReference type="PANTHER" id="PTHR30572:SF4">
    <property type="entry name" value="ABC TRANSPORTER PERMEASE YTRF"/>
    <property type="match status" value="1"/>
</dbReference>
<evidence type="ECO:0000256" key="5">
    <source>
        <dbReference type="ARBA" id="ARBA00023136"/>
    </source>
</evidence>
<feature type="transmembrane region" description="Helical" evidence="7">
    <location>
        <begin position="282"/>
        <end position="306"/>
    </location>
</feature>
<feature type="transmembrane region" description="Helical" evidence="7">
    <location>
        <begin position="240"/>
        <end position="261"/>
    </location>
</feature>
<dbReference type="Pfam" id="PF02687">
    <property type="entry name" value="FtsX"/>
    <property type="match status" value="2"/>
</dbReference>
<sequence length="797" mass="90015">MKPMFSLAMRLLYARKKWMVSIAAIFAIVISSVVSIFTSTETIKISIQHQAFQRYGEFSGMLYNIPNGEFHLSAGHKYAEYKLFDKIRFSNNLNVNIGWASADYFEMGHISLLSGDYPSEANEVAIESYYLEQISPSWKIGQTQEVHLGNETFHYKLVGIIENYSSRWTSVDSNYPNIFLANFESAESHYLIGYNRNSSFEKNLKSIQKIISDIGGHGYINERLFYVGLNDLVNISVITFAVKLAILVVASLSIFTTFSFFTVNQGSKLAVCKALGCTNKKLYTIIALQTISIYMLGTVLSIPIVYVLNKIIIGRTYGQIGIPEGVFGSIIGTALLWLTILLIIVLCLSYYSAKGIMSGNISRFLKGEVNSGSDSGYFDKNIDNYNLKLLLIQIQSFPKHAIFCVLTLTLSIIVVLFSTTIAKESTGLWTTDIDYYLTSQESIQSTRYGNHTVVLSKGLTFSPSDVKEVEQLEGIRHVEKIPYMFDVQSRISTGLLTPSIKKWVDSSDVDTITNTALLRNIHYRLDDLKDTNSDNPQENIVRLHIPGIQPDEEVRLHGKSITLSKAVKNEDEYEIKEWDFIIEEVMDDYEAGEHQAALKKGITIVLDEKYAIENEITLGYQDIFIYTDDSLDKEIHANIYNKVYALSEGIPGSLFQYIPDLSYDGSRIIELLIFLGRLSFFISLVLSVASIYAVITGKFHIRRRYWGICRSLGMSLNKVYLLMLYEVVLYFVLASLLSSLIYYLFLLTIHISYPILSYALLTITTLVSVFALLLASTIAMKFSLDRHSIASLLKINE</sequence>
<dbReference type="InterPro" id="IPR003838">
    <property type="entry name" value="ABC3_permease_C"/>
</dbReference>
<dbReference type="AlphaFoldDB" id="A0A8J4H208"/>
<proteinExistence type="inferred from homology"/>
<keyword evidence="4 7" id="KW-1133">Transmembrane helix</keyword>
<evidence type="ECO:0000259" key="8">
    <source>
        <dbReference type="Pfam" id="PF02687"/>
    </source>
</evidence>
<gene>
    <name evidence="9" type="ORF">XYCOK13_09490</name>
</gene>
<evidence type="ECO:0000256" key="3">
    <source>
        <dbReference type="ARBA" id="ARBA00022692"/>
    </source>
</evidence>
<evidence type="ECO:0000256" key="4">
    <source>
        <dbReference type="ARBA" id="ARBA00022989"/>
    </source>
</evidence>
<feature type="transmembrane region" description="Helical" evidence="7">
    <location>
        <begin position="720"/>
        <end position="745"/>
    </location>
</feature>
<comment type="caution">
    <text evidence="9">The sequence shown here is derived from an EMBL/GenBank/DDBJ whole genome shotgun (WGS) entry which is preliminary data.</text>
</comment>
<feature type="transmembrane region" description="Helical" evidence="7">
    <location>
        <begin position="751"/>
        <end position="775"/>
    </location>
</feature>
<evidence type="ECO:0000313" key="9">
    <source>
        <dbReference type="EMBL" id="GIQ68125.1"/>
    </source>
</evidence>
<dbReference type="EMBL" id="BOVK01000013">
    <property type="protein sequence ID" value="GIQ68125.1"/>
    <property type="molecule type" value="Genomic_DNA"/>
</dbReference>
<evidence type="ECO:0000256" key="2">
    <source>
        <dbReference type="ARBA" id="ARBA00022475"/>
    </source>
</evidence>
<feature type="domain" description="ABC3 transporter permease C-terminal" evidence="8">
    <location>
        <begin position="244"/>
        <end position="354"/>
    </location>
</feature>
<organism evidence="9 10">
    <name type="scientific">Xylanibacillus composti</name>
    <dbReference type="NCBI Taxonomy" id="1572762"/>
    <lineage>
        <taxon>Bacteria</taxon>
        <taxon>Bacillati</taxon>
        <taxon>Bacillota</taxon>
        <taxon>Bacilli</taxon>
        <taxon>Bacillales</taxon>
        <taxon>Paenibacillaceae</taxon>
        <taxon>Xylanibacillus</taxon>
    </lineage>
</organism>
<dbReference type="InterPro" id="IPR050250">
    <property type="entry name" value="Macrolide_Exporter_MacB"/>
</dbReference>
<feature type="transmembrane region" description="Helical" evidence="7">
    <location>
        <begin position="401"/>
        <end position="422"/>
    </location>
</feature>
<evidence type="ECO:0000313" key="10">
    <source>
        <dbReference type="Proteomes" id="UP000677918"/>
    </source>
</evidence>
<dbReference type="GO" id="GO:0022857">
    <property type="term" value="F:transmembrane transporter activity"/>
    <property type="evidence" value="ECO:0007669"/>
    <property type="project" value="TreeGrafter"/>
</dbReference>
<protein>
    <submittedName>
        <fullName evidence="9">ABC transporter permease</fullName>
    </submittedName>
</protein>
<feature type="transmembrane region" description="Helical" evidence="7">
    <location>
        <begin position="326"/>
        <end position="353"/>
    </location>
</feature>
<keyword evidence="10" id="KW-1185">Reference proteome</keyword>
<dbReference type="RefSeq" id="WP_213410742.1">
    <property type="nucleotide sequence ID" value="NZ_BOVK01000013.1"/>
</dbReference>
<keyword evidence="2" id="KW-1003">Cell membrane</keyword>
<dbReference type="PANTHER" id="PTHR30572">
    <property type="entry name" value="MEMBRANE COMPONENT OF TRANSPORTER-RELATED"/>
    <property type="match status" value="1"/>
</dbReference>
<dbReference type="GO" id="GO:0005886">
    <property type="term" value="C:plasma membrane"/>
    <property type="evidence" value="ECO:0007669"/>
    <property type="project" value="UniProtKB-SubCell"/>
</dbReference>
<reference evidence="9" key="1">
    <citation type="submission" date="2021-04" db="EMBL/GenBank/DDBJ databases">
        <title>Draft genome sequence of Xylanibacillus composti strain K13.</title>
        <authorList>
            <person name="Uke A."/>
            <person name="Chhe C."/>
            <person name="Baramee S."/>
            <person name="Kosugi A."/>
        </authorList>
    </citation>
    <scope>NUCLEOTIDE SEQUENCE</scope>
    <source>
        <strain evidence="9">K13</strain>
    </source>
</reference>
<name>A0A8J4H208_9BACL</name>
<dbReference type="Proteomes" id="UP000677918">
    <property type="component" value="Unassembled WGS sequence"/>
</dbReference>
<evidence type="ECO:0000256" key="6">
    <source>
        <dbReference type="ARBA" id="ARBA00038076"/>
    </source>
</evidence>